<reference evidence="2" key="1">
    <citation type="journal article" date="2021" name="Science">
        <title>Hunting the eagle killer: A cyanobacterial neurotoxin causes vacuolar myelinopathy.</title>
        <authorList>
            <person name="Breinlinger S."/>
            <person name="Phillips T.J."/>
            <person name="Haram B.N."/>
            <person name="Mares J."/>
            <person name="Martinez Yerena J.A."/>
            <person name="Hrouzek P."/>
            <person name="Sobotka R."/>
            <person name="Henderson W.M."/>
            <person name="Schmieder P."/>
            <person name="Williams S.M."/>
            <person name="Lauderdale J.D."/>
            <person name="Wilde H.D."/>
            <person name="Gerrin W."/>
            <person name="Kust A."/>
            <person name="Washington J.W."/>
            <person name="Wagner C."/>
            <person name="Geier B."/>
            <person name="Liebeke M."/>
            <person name="Enke H."/>
            <person name="Niedermeyer T.H.J."/>
            <person name="Wilde S.B."/>
        </authorList>
    </citation>
    <scope>NUCLEOTIDE SEQUENCE [LARGE SCALE GENOMIC DNA]</scope>
    <source>
        <strain evidence="2">Thurmond2011</strain>
    </source>
</reference>
<organism evidence="1 2">
    <name type="scientific">Aetokthonos hydrillicola Thurmond2011</name>
    <dbReference type="NCBI Taxonomy" id="2712845"/>
    <lineage>
        <taxon>Bacteria</taxon>
        <taxon>Bacillati</taxon>
        <taxon>Cyanobacteriota</taxon>
        <taxon>Cyanophyceae</taxon>
        <taxon>Nostocales</taxon>
        <taxon>Hapalosiphonaceae</taxon>
        <taxon>Aetokthonos</taxon>
    </lineage>
</organism>
<dbReference type="Proteomes" id="UP000667802">
    <property type="component" value="Unassembled WGS sequence"/>
</dbReference>
<sequence>MSYSDFSFAEVLEKFDLKTEEKMGVFADFPEVEPSDFLKEAIKRYFPLLRASDNEKIRSEGLIFPVLSDLKFQVNPQVNLFSGIDFNVDTSLGLNGYCDYLITKSEESLIVKAPVIIVVEAKKENINAGLGQCLAEMVAAQIFNQQRGESIPSIYGTVTTGTNWVFLKLTEKTVLIDLDEYSIKTPNKIIGILASAINQD</sequence>
<protein>
    <submittedName>
        <fullName evidence="1">Uncharacterized protein</fullName>
    </submittedName>
</protein>
<accession>A0AAP5MD30</accession>
<evidence type="ECO:0000313" key="2">
    <source>
        <dbReference type="Proteomes" id="UP000667802"/>
    </source>
</evidence>
<comment type="caution">
    <text evidence="1">The sequence shown here is derived from an EMBL/GenBank/DDBJ whole genome shotgun (WGS) entry which is preliminary data.</text>
</comment>
<dbReference type="AlphaFoldDB" id="A0AAP5MD30"/>
<evidence type="ECO:0000313" key="1">
    <source>
        <dbReference type="EMBL" id="MDR9898789.1"/>
    </source>
</evidence>
<proteinExistence type="predicted"/>
<dbReference type="EMBL" id="JAALHA020000020">
    <property type="protein sequence ID" value="MDR9898789.1"/>
    <property type="molecule type" value="Genomic_DNA"/>
</dbReference>
<gene>
    <name evidence="1" type="ORF">G7B40_030145</name>
</gene>
<name>A0AAP5MD30_9CYAN</name>
<keyword evidence="2" id="KW-1185">Reference proteome</keyword>
<dbReference type="RefSeq" id="WP_208342701.1">
    <property type="nucleotide sequence ID" value="NZ_CAWQFN010000179.1"/>
</dbReference>